<keyword evidence="6" id="KW-1185">Reference proteome</keyword>
<dbReference type="PANTHER" id="PTHR33376">
    <property type="match status" value="1"/>
</dbReference>
<protein>
    <recommendedName>
        <fullName evidence="7">TRAP-type C4-dicarboxylate transport system substrate-binding protein</fullName>
    </recommendedName>
</protein>
<dbReference type="Pfam" id="PF03480">
    <property type="entry name" value="DctP"/>
    <property type="match status" value="1"/>
</dbReference>
<feature type="signal peptide" evidence="4">
    <location>
        <begin position="1"/>
        <end position="20"/>
    </location>
</feature>
<evidence type="ECO:0000313" key="6">
    <source>
        <dbReference type="Proteomes" id="UP000500791"/>
    </source>
</evidence>
<sequence length="325" mass="34923">MKQQITTLLATCVITVSAFAASAETSVRMLKTWDDRYAGSSAICDRYAEMLEEASGGEISVQMFGPETIPPLDQLEPVQNGLFQVLCTYPGFHTGAITLLTGLESIRPEAEAFRDSGARDVIDEAYGALGVQTLSVPLAHGYWIYLNRDLSDQGDLTGLQVRALPPQHPYVASLGGTPVVLPPAEMFSALERGVVEGAYFPAAGATGYGFAEVTKLYFDTKTTSPHIILANQSFWDGLDDATREVFESQAIVLEDETPGVYDRLNAEEAEKMAAAGMELIELSDEAAGRLAAAVVSGSWAFAGSRNPDEAARMREAVENAGLLRE</sequence>
<keyword evidence="3" id="KW-0574">Periplasm</keyword>
<dbReference type="NCBIfam" id="NF037995">
    <property type="entry name" value="TRAP_S1"/>
    <property type="match status" value="1"/>
</dbReference>
<dbReference type="InterPro" id="IPR018389">
    <property type="entry name" value="DctP_fam"/>
</dbReference>
<evidence type="ECO:0000256" key="3">
    <source>
        <dbReference type="ARBA" id="ARBA00022764"/>
    </source>
</evidence>
<dbReference type="Gene3D" id="3.40.190.170">
    <property type="entry name" value="Bacterial extracellular solute-binding protein, family 7"/>
    <property type="match status" value="1"/>
</dbReference>
<dbReference type="KEGG" id="mon:G8E03_06695"/>
<evidence type="ECO:0000256" key="2">
    <source>
        <dbReference type="ARBA" id="ARBA00022729"/>
    </source>
</evidence>
<evidence type="ECO:0000256" key="1">
    <source>
        <dbReference type="ARBA" id="ARBA00004418"/>
    </source>
</evidence>
<dbReference type="GO" id="GO:0055085">
    <property type="term" value="P:transmembrane transport"/>
    <property type="evidence" value="ECO:0007669"/>
    <property type="project" value="InterPro"/>
</dbReference>
<keyword evidence="2 4" id="KW-0732">Signal</keyword>
<gene>
    <name evidence="5" type="ORF">G8E03_06695</name>
</gene>
<comment type="subcellular location">
    <subcellularLocation>
        <location evidence="1">Periplasm</location>
    </subcellularLocation>
</comment>
<accession>A0A6G7VKF7</accession>
<proteinExistence type="predicted"/>
<dbReference type="AlphaFoldDB" id="A0A6G7VKF7"/>
<organism evidence="5 6">
    <name type="scientific">Pontivivens nitratireducens</name>
    <dbReference type="NCBI Taxonomy" id="2758038"/>
    <lineage>
        <taxon>Bacteria</taxon>
        <taxon>Pseudomonadati</taxon>
        <taxon>Pseudomonadota</taxon>
        <taxon>Alphaproteobacteria</taxon>
        <taxon>Rhodobacterales</taxon>
        <taxon>Paracoccaceae</taxon>
        <taxon>Pontivivens</taxon>
    </lineage>
</organism>
<dbReference type="InterPro" id="IPR038404">
    <property type="entry name" value="TRAP_DctP_sf"/>
</dbReference>
<dbReference type="GO" id="GO:0042597">
    <property type="term" value="C:periplasmic space"/>
    <property type="evidence" value="ECO:0007669"/>
    <property type="project" value="UniProtKB-SubCell"/>
</dbReference>
<feature type="chain" id="PRO_5026223887" description="TRAP-type C4-dicarboxylate transport system substrate-binding protein" evidence="4">
    <location>
        <begin position="21"/>
        <end position="325"/>
    </location>
</feature>
<dbReference type="RefSeq" id="WP_166190008.1">
    <property type="nucleotide sequence ID" value="NZ_CP049811.1"/>
</dbReference>
<dbReference type="Proteomes" id="UP000500791">
    <property type="component" value="Chromosome"/>
</dbReference>
<name>A0A6G7VKF7_9RHOB</name>
<evidence type="ECO:0008006" key="7">
    <source>
        <dbReference type="Google" id="ProtNLM"/>
    </source>
</evidence>
<evidence type="ECO:0000313" key="5">
    <source>
        <dbReference type="EMBL" id="QIK40484.1"/>
    </source>
</evidence>
<dbReference type="PANTHER" id="PTHR33376:SF5">
    <property type="entry name" value="EXTRACYTOPLASMIC SOLUTE RECEPTOR PROTEIN"/>
    <property type="match status" value="1"/>
</dbReference>
<dbReference type="EMBL" id="CP049811">
    <property type="protein sequence ID" value="QIK40484.1"/>
    <property type="molecule type" value="Genomic_DNA"/>
</dbReference>
<reference evidence="5 6" key="1">
    <citation type="submission" date="2020-03" db="EMBL/GenBank/DDBJ databases">
        <title>Complete genome sequence of Monaibacterium sp. ALG8 with diverse plasmids.</title>
        <authorList>
            <person name="Sun C."/>
        </authorList>
    </citation>
    <scope>NUCLEOTIDE SEQUENCE [LARGE SCALE GENOMIC DNA]</scope>
    <source>
        <strain evidence="5 6">ALG8</strain>
    </source>
</reference>
<evidence type="ECO:0000256" key="4">
    <source>
        <dbReference type="SAM" id="SignalP"/>
    </source>
</evidence>